<reference evidence="2 3" key="1">
    <citation type="submission" date="2018-06" db="EMBL/GenBank/DDBJ databases">
        <authorList>
            <consortium name="Pathogen Informatics"/>
            <person name="Doyle S."/>
        </authorList>
    </citation>
    <scope>NUCLEOTIDE SEQUENCE [LARGE SCALE GENOMIC DNA]</scope>
    <source>
        <strain evidence="2 3">NCTC13291</strain>
    </source>
</reference>
<dbReference type="InterPro" id="IPR018754">
    <property type="entry name" value="RovC-like_DNA-bd"/>
</dbReference>
<organism evidence="2 3">
    <name type="scientific">Roseomonas mucosa</name>
    <dbReference type="NCBI Taxonomy" id="207340"/>
    <lineage>
        <taxon>Bacteria</taxon>
        <taxon>Pseudomonadati</taxon>
        <taxon>Pseudomonadota</taxon>
        <taxon>Alphaproteobacteria</taxon>
        <taxon>Acetobacterales</taxon>
        <taxon>Roseomonadaceae</taxon>
        <taxon>Roseomonas</taxon>
    </lineage>
</organism>
<dbReference type="Pfam" id="PF10074">
    <property type="entry name" value="RovC_DNA-bd"/>
    <property type="match status" value="1"/>
</dbReference>
<sequence length="100" mass="10863">MLQYGWISAPGNAVTTSLFLDEPPSSATPTAYDAANVKLYLRLLDAEAQGASWADVVETIFGISVNAEPERAERVHRSHLARAKWMTKNGYSGLLAGRVN</sequence>
<evidence type="ECO:0000313" key="3">
    <source>
        <dbReference type="Proteomes" id="UP000254919"/>
    </source>
</evidence>
<gene>
    <name evidence="2" type="ORF">NCTC13291_00814</name>
</gene>
<dbReference type="EMBL" id="UGVN01000001">
    <property type="protein sequence ID" value="SUE38684.1"/>
    <property type="molecule type" value="Genomic_DNA"/>
</dbReference>
<accession>A0A379MZ92</accession>
<name>A0A379MZ92_9PROT</name>
<proteinExistence type="predicted"/>
<evidence type="ECO:0000313" key="2">
    <source>
        <dbReference type="EMBL" id="SUE38684.1"/>
    </source>
</evidence>
<dbReference type="Proteomes" id="UP000254919">
    <property type="component" value="Unassembled WGS sequence"/>
</dbReference>
<feature type="domain" description="T6SS Transcription factor RovC-like DNA binding" evidence="1">
    <location>
        <begin position="23"/>
        <end position="95"/>
    </location>
</feature>
<protein>
    <recommendedName>
        <fullName evidence="1">T6SS Transcription factor RovC-like DNA binding domain-containing protein</fullName>
    </recommendedName>
</protein>
<dbReference type="AlphaFoldDB" id="A0A379MZ92"/>
<evidence type="ECO:0000259" key="1">
    <source>
        <dbReference type="Pfam" id="PF10074"/>
    </source>
</evidence>